<evidence type="ECO:0000313" key="2">
    <source>
        <dbReference type="Proteomes" id="UP000191153"/>
    </source>
</evidence>
<sequence length="170" mass="18776">MNTFKLTSPGINHGYIDNKYGKHGVENIEGMPSLSIPLHWENIPQGTKSFALIMQDYDAIPVCGFSWIHWITIIPGTYTSLSEGASQKDSNLIQGTNSWSSALGNLNRGSASYFGGPAPPDKEHTYEFTLYALDIDLKLEKSFHLNELLKSIKGHILGEAFLEGLYPSSL</sequence>
<keyword evidence="2" id="KW-1185">Reference proteome</keyword>
<organism evidence="1 2">
    <name type="scientific">Cetobacterium ceti</name>
    <dbReference type="NCBI Taxonomy" id="180163"/>
    <lineage>
        <taxon>Bacteria</taxon>
        <taxon>Fusobacteriati</taxon>
        <taxon>Fusobacteriota</taxon>
        <taxon>Fusobacteriia</taxon>
        <taxon>Fusobacteriales</taxon>
        <taxon>Fusobacteriaceae</taxon>
        <taxon>Cetobacterium</taxon>
    </lineage>
</organism>
<reference evidence="1 2" key="1">
    <citation type="submission" date="2017-02" db="EMBL/GenBank/DDBJ databases">
        <authorList>
            <person name="Peterson S.W."/>
        </authorList>
    </citation>
    <scope>NUCLEOTIDE SEQUENCE [LARGE SCALE GENOMIC DNA]</scope>
    <source>
        <strain evidence="1 2">ATCC 700028</strain>
    </source>
</reference>
<dbReference type="InterPro" id="IPR008914">
    <property type="entry name" value="PEBP"/>
</dbReference>
<evidence type="ECO:0008006" key="3">
    <source>
        <dbReference type="Google" id="ProtNLM"/>
    </source>
</evidence>
<dbReference type="InterPro" id="IPR036610">
    <property type="entry name" value="PEBP-like_sf"/>
</dbReference>
<dbReference type="EMBL" id="FUWX01000013">
    <property type="protein sequence ID" value="SJZ86408.1"/>
    <property type="molecule type" value="Genomic_DNA"/>
</dbReference>
<dbReference type="PANTHER" id="PTHR30289">
    <property type="entry name" value="UNCHARACTERIZED PROTEIN YBCL-RELATED"/>
    <property type="match status" value="1"/>
</dbReference>
<protein>
    <recommendedName>
        <fullName evidence="3">Phospholipid-binding protein, PBP family</fullName>
    </recommendedName>
</protein>
<dbReference type="RefSeq" id="WP_078694228.1">
    <property type="nucleotide sequence ID" value="NZ_FUWX01000013.1"/>
</dbReference>
<dbReference type="STRING" id="180163.SAMN02745174_01764"/>
<dbReference type="OrthoDB" id="9797506at2"/>
<name>A0A1T4P650_9FUSO</name>
<dbReference type="NCBIfam" id="TIGR00481">
    <property type="entry name" value="YbhB/YbcL family Raf kinase inhibitor-like protein"/>
    <property type="match status" value="1"/>
</dbReference>
<dbReference type="Proteomes" id="UP000191153">
    <property type="component" value="Unassembled WGS sequence"/>
</dbReference>
<dbReference type="Pfam" id="PF01161">
    <property type="entry name" value="PBP"/>
    <property type="match status" value="1"/>
</dbReference>
<dbReference type="InterPro" id="IPR005247">
    <property type="entry name" value="YbhB_YbcL/LppC-like"/>
</dbReference>
<accession>A0A1T4P650</accession>
<dbReference type="SUPFAM" id="SSF49777">
    <property type="entry name" value="PEBP-like"/>
    <property type="match status" value="1"/>
</dbReference>
<gene>
    <name evidence="1" type="ORF">SAMN02745174_01764</name>
</gene>
<dbReference type="AlphaFoldDB" id="A0A1T4P650"/>
<evidence type="ECO:0000313" key="1">
    <source>
        <dbReference type="EMBL" id="SJZ86408.1"/>
    </source>
</evidence>
<dbReference type="Gene3D" id="3.90.280.10">
    <property type="entry name" value="PEBP-like"/>
    <property type="match status" value="1"/>
</dbReference>
<dbReference type="CDD" id="cd00865">
    <property type="entry name" value="PEBP_bact_arch"/>
    <property type="match status" value="1"/>
</dbReference>
<proteinExistence type="predicted"/>
<dbReference type="PANTHER" id="PTHR30289:SF1">
    <property type="entry name" value="PEBP (PHOSPHATIDYLETHANOLAMINE-BINDING PROTEIN) FAMILY PROTEIN"/>
    <property type="match status" value="1"/>
</dbReference>